<organism evidence="1 2">
    <name type="scientific">Diphasiastrum complanatum</name>
    <name type="common">Issler's clubmoss</name>
    <name type="synonym">Lycopodium complanatum</name>
    <dbReference type="NCBI Taxonomy" id="34168"/>
    <lineage>
        <taxon>Eukaryota</taxon>
        <taxon>Viridiplantae</taxon>
        <taxon>Streptophyta</taxon>
        <taxon>Embryophyta</taxon>
        <taxon>Tracheophyta</taxon>
        <taxon>Lycopodiopsida</taxon>
        <taxon>Lycopodiales</taxon>
        <taxon>Lycopodiaceae</taxon>
        <taxon>Lycopodioideae</taxon>
        <taxon>Diphasiastrum</taxon>
    </lineage>
</organism>
<reference evidence="2" key="1">
    <citation type="journal article" date="2024" name="Proc. Natl. Acad. Sci. U.S.A.">
        <title>Extraordinary preservation of gene collinearity over three hundred million years revealed in homosporous lycophytes.</title>
        <authorList>
            <person name="Li C."/>
            <person name="Wickell D."/>
            <person name="Kuo L.Y."/>
            <person name="Chen X."/>
            <person name="Nie B."/>
            <person name="Liao X."/>
            <person name="Peng D."/>
            <person name="Ji J."/>
            <person name="Jenkins J."/>
            <person name="Williams M."/>
            <person name="Shu S."/>
            <person name="Plott C."/>
            <person name="Barry K."/>
            <person name="Rajasekar S."/>
            <person name="Grimwood J."/>
            <person name="Han X."/>
            <person name="Sun S."/>
            <person name="Hou Z."/>
            <person name="He W."/>
            <person name="Dai G."/>
            <person name="Sun C."/>
            <person name="Schmutz J."/>
            <person name="Leebens-Mack J.H."/>
            <person name="Li F.W."/>
            <person name="Wang L."/>
        </authorList>
    </citation>
    <scope>NUCLEOTIDE SEQUENCE [LARGE SCALE GENOMIC DNA]</scope>
    <source>
        <strain evidence="2">cv. PW_Plant_1</strain>
    </source>
</reference>
<proteinExistence type="predicted"/>
<name>A0ACC2CP96_DIPCM</name>
<dbReference type="EMBL" id="CM055100">
    <property type="protein sequence ID" value="KAJ7543853.1"/>
    <property type="molecule type" value="Genomic_DNA"/>
</dbReference>
<comment type="caution">
    <text evidence="1">The sequence shown here is derived from an EMBL/GenBank/DDBJ whole genome shotgun (WGS) entry which is preliminary data.</text>
</comment>
<keyword evidence="2" id="KW-1185">Reference proteome</keyword>
<protein>
    <submittedName>
        <fullName evidence="1">Uncharacterized protein</fullName>
    </submittedName>
</protein>
<evidence type="ECO:0000313" key="1">
    <source>
        <dbReference type="EMBL" id="KAJ7543853.1"/>
    </source>
</evidence>
<sequence>MPADDTSGLNSERSDAMASRAAAAKSTLNPNAPFFFPAAFLHIEDFSAEWWSLVHTSPAFRDYWIRERMQYVDGEELTAEDVDHLEAMVDFIDQEEPDVILDDGLEEFILQEVEVDEQAKQQEQELVKSIKRLDLKAHVPQAVQKEQTIYHDKIPQSASKVPSFSKRSGMHRIQQPR</sequence>
<dbReference type="Proteomes" id="UP001162992">
    <property type="component" value="Chromosome 9"/>
</dbReference>
<accession>A0ACC2CP96</accession>
<gene>
    <name evidence="1" type="ORF">O6H91_09G055600</name>
</gene>
<evidence type="ECO:0000313" key="2">
    <source>
        <dbReference type="Proteomes" id="UP001162992"/>
    </source>
</evidence>